<dbReference type="AlphaFoldDB" id="A0A8X6V7S4"/>
<sequence length="110" mass="13104">MVKDLCPTLLHPWGKTLSYTLLILVFYNHVYKYLAFDFDEEVELTKENCQLLLIRLKMDGWKIGISKVFLKYYTEEYLSRLYETHIKKIIKIQAMARRFIVKARHGKSAA</sequence>
<dbReference type="InterPro" id="IPR027417">
    <property type="entry name" value="P-loop_NTPase"/>
</dbReference>
<evidence type="ECO:0000256" key="2">
    <source>
        <dbReference type="ARBA" id="ARBA00004316"/>
    </source>
</evidence>
<dbReference type="GO" id="GO:0016459">
    <property type="term" value="C:myosin complex"/>
    <property type="evidence" value="ECO:0007669"/>
    <property type="project" value="UniProtKB-KW"/>
</dbReference>
<dbReference type="GO" id="GO:0030832">
    <property type="term" value="P:regulation of actin filament length"/>
    <property type="evidence" value="ECO:0007669"/>
    <property type="project" value="TreeGrafter"/>
</dbReference>
<evidence type="ECO:0000256" key="6">
    <source>
        <dbReference type="ARBA" id="ARBA00023273"/>
    </source>
</evidence>
<dbReference type="PANTHER" id="PTHR46256:SF2">
    <property type="entry name" value="NEITHER INACTIVATION NOR AFTERPOTENTIAL PROTEIN C"/>
    <property type="match status" value="1"/>
</dbReference>
<dbReference type="GO" id="GO:0003779">
    <property type="term" value="F:actin binding"/>
    <property type="evidence" value="ECO:0007669"/>
    <property type="project" value="UniProtKB-KW"/>
</dbReference>
<gene>
    <name evidence="9" type="primary">ninaC</name>
    <name evidence="9" type="ORF">TNCV_4907061</name>
</gene>
<evidence type="ECO:0000313" key="9">
    <source>
        <dbReference type="EMBL" id="GFX98057.1"/>
    </source>
</evidence>
<dbReference type="GO" id="GO:0004674">
    <property type="term" value="F:protein serine/threonine kinase activity"/>
    <property type="evidence" value="ECO:0007669"/>
    <property type="project" value="TreeGrafter"/>
</dbReference>
<dbReference type="GO" id="GO:0005524">
    <property type="term" value="F:ATP binding"/>
    <property type="evidence" value="ECO:0007669"/>
    <property type="project" value="InterPro"/>
</dbReference>
<evidence type="ECO:0000259" key="8">
    <source>
        <dbReference type="PROSITE" id="PS51456"/>
    </source>
</evidence>
<comment type="similarity">
    <text evidence="7">Belongs to the TRAFAC class myosin-kinesin ATPase superfamily. Myosin family.</text>
</comment>
<keyword evidence="4" id="KW-0677">Repeat</keyword>
<reference evidence="9" key="1">
    <citation type="submission" date="2020-08" db="EMBL/GenBank/DDBJ databases">
        <title>Multicomponent nature underlies the extraordinary mechanical properties of spider dragline silk.</title>
        <authorList>
            <person name="Kono N."/>
            <person name="Nakamura H."/>
            <person name="Mori M."/>
            <person name="Yoshida Y."/>
            <person name="Ohtoshi R."/>
            <person name="Malay A.D."/>
            <person name="Moran D.A.P."/>
            <person name="Tomita M."/>
            <person name="Numata K."/>
            <person name="Arakawa K."/>
        </authorList>
    </citation>
    <scope>NUCLEOTIDE SEQUENCE</scope>
</reference>
<organism evidence="9 10">
    <name type="scientific">Trichonephila clavipes</name>
    <name type="common">Golden silk orbweaver</name>
    <name type="synonym">Nephila clavipes</name>
    <dbReference type="NCBI Taxonomy" id="2585209"/>
    <lineage>
        <taxon>Eukaryota</taxon>
        <taxon>Metazoa</taxon>
        <taxon>Ecdysozoa</taxon>
        <taxon>Arthropoda</taxon>
        <taxon>Chelicerata</taxon>
        <taxon>Arachnida</taxon>
        <taxon>Araneae</taxon>
        <taxon>Araneomorphae</taxon>
        <taxon>Entelegynae</taxon>
        <taxon>Araneoidea</taxon>
        <taxon>Nephilidae</taxon>
        <taxon>Trichonephila</taxon>
    </lineage>
</organism>
<evidence type="ECO:0000256" key="4">
    <source>
        <dbReference type="ARBA" id="ARBA00022737"/>
    </source>
</evidence>
<keyword evidence="3" id="KW-0963">Cytoplasm</keyword>
<dbReference type="GO" id="GO:0000146">
    <property type="term" value="F:microfilament motor activity"/>
    <property type="evidence" value="ECO:0007669"/>
    <property type="project" value="TreeGrafter"/>
</dbReference>
<dbReference type="PANTHER" id="PTHR46256">
    <property type="entry name" value="AGAP011099-PA"/>
    <property type="match status" value="1"/>
</dbReference>
<dbReference type="Proteomes" id="UP000887159">
    <property type="component" value="Unassembled WGS sequence"/>
</dbReference>
<protein>
    <submittedName>
        <fullName evidence="9">Neither inactivation nor afterpotential protein C</fullName>
    </submittedName>
</protein>
<keyword evidence="7" id="KW-0505">Motor protein</keyword>
<evidence type="ECO:0000256" key="7">
    <source>
        <dbReference type="PROSITE-ProRule" id="PRU00782"/>
    </source>
</evidence>
<dbReference type="SUPFAM" id="SSF52540">
    <property type="entry name" value="P-loop containing nucleoside triphosphate hydrolases"/>
    <property type="match status" value="1"/>
</dbReference>
<keyword evidence="7" id="KW-0009">Actin-binding</keyword>
<keyword evidence="7" id="KW-0518">Myosin</keyword>
<dbReference type="PROSITE" id="PS51456">
    <property type="entry name" value="MYOSIN_MOTOR"/>
    <property type="match status" value="1"/>
</dbReference>
<dbReference type="Gene3D" id="1.20.5.4820">
    <property type="match status" value="1"/>
</dbReference>
<comment type="caution">
    <text evidence="9">The sequence shown here is derived from an EMBL/GenBank/DDBJ whole genome shotgun (WGS) entry which is preliminary data.</text>
</comment>
<keyword evidence="5" id="KW-0206">Cytoskeleton</keyword>
<dbReference type="InterPro" id="IPR052409">
    <property type="entry name" value="Myosin-III_kinase_activity"/>
</dbReference>
<comment type="subcellular location">
    <subcellularLocation>
        <location evidence="2">Cell projection</location>
    </subcellularLocation>
    <subcellularLocation>
        <location evidence="1">Cytoplasm</location>
        <location evidence="1">Cytoskeleton</location>
    </subcellularLocation>
</comment>
<dbReference type="EMBL" id="BMAU01021201">
    <property type="protein sequence ID" value="GFX98057.1"/>
    <property type="molecule type" value="Genomic_DNA"/>
</dbReference>
<evidence type="ECO:0000256" key="3">
    <source>
        <dbReference type="ARBA" id="ARBA00022490"/>
    </source>
</evidence>
<feature type="domain" description="Myosin motor" evidence="8">
    <location>
        <begin position="1"/>
        <end position="86"/>
    </location>
</feature>
<evidence type="ECO:0000256" key="1">
    <source>
        <dbReference type="ARBA" id="ARBA00004245"/>
    </source>
</evidence>
<proteinExistence type="inferred from homology"/>
<dbReference type="InterPro" id="IPR001609">
    <property type="entry name" value="Myosin_head_motor_dom-like"/>
</dbReference>
<accession>A0A8X6V7S4</accession>
<comment type="caution">
    <text evidence="7">Lacks conserved residue(s) required for the propagation of feature annotation.</text>
</comment>
<evidence type="ECO:0000256" key="5">
    <source>
        <dbReference type="ARBA" id="ARBA00023212"/>
    </source>
</evidence>
<name>A0A8X6V7S4_TRICX</name>
<keyword evidence="10" id="KW-1185">Reference proteome</keyword>
<evidence type="ECO:0000313" key="10">
    <source>
        <dbReference type="Proteomes" id="UP000887159"/>
    </source>
</evidence>
<keyword evidence="6" id="KW-0966">Cell projection</keyword>
<dbReference type="GO" id="GO:0042995">
    <property type="term" value="C:cell projection"/>
    <property type="evidence" value="ECO:0007669"/>
    <property type="project" value="UniProtKB-SubCell"/>
</dbReference>